<dbReference type="Pfam" id="PF05154">
    <property type="entry name" value="TM2"/>
    <property type="match status" value="1"/>
</dbReference>
<dbReference type="GO" id="GO:0016020">
    <property type="term" value="C:membrane"/>
    <property type="evidence" value="ECO:0007669"/>
    <property type="project" value="UniProtKB-SubCell"/>
</dbReference>
<gene>
    <name evidence="7" type="ORF">D3H35_17395</name>
</gene>
<evidence type="ECO:0000256" key="5">
    <source>
        <dbReference type="SAM" id="Phobius"/>
    </source>
</evidence>
<evidence type="ECO:0000256" key="4">
    <source>
        <dbReference type="ARBA" id="ARBA00023136"/>
    </source>
</evidence>
<evidence type="ECO:0000259" key="6">
    <source>
        <dbReference type="Pfam" id="PF05154"/>
    </source>
</evidence>
<dbReference type="EMBL" id="QXJM01000039">
    <property type="protein sequence ID" value="RIE02474.1"/>
    <property type="molecule type" value="Genomic_DNA"/>
</dbReference>
<organism evidence="7 8">
    <name type="scientific">Cohnella faecalis</name>
    <dbReference type="NCBI Taxonomy" id="2315694"/>
    <lineage>
        <taxon>Bacteria</taxon>
        <taxon>Bacillati</taxon>
        <taxon>Bacillota</taxon>
        <taxon>Bacilli</taxon>
        <taxon>Bacillales</taxon>
        <taxon>Paenibacillaceae</taxon>
        <taxon>Cohnella</taxon>
    </lineage>
</organism>
<dbReference type="OrthoDB" id="9816361at2"/>
<dbReference type="Proteomes" id="UP000266340">
    <property type="component" value="Unassembled WGS sequence"/>
</dbReference>
<keyword evidence="3 5" id="KW-1133">Transmembrane helix</keyword>
<keyword evidence="8" id="KW-1185">Reference proteome</keyword>
<evidence type="ECO:0000256" key="3">
    <source>
        <dbReference type="ARBA" id="ARBA00022989"/>
    </source>
</evidence>
<dbReference type="AlphaFoldDB" id="A0A398CU35"/>
<sequence length="135" mass="14613">MSGRNCPSCGASIAVNAAECKYCGESLPVSQAPAPAPAPGPQYYQVPPNFQQPHAQYPPVPRYVATKSKVAAGLLGIFLGGLGIHKFYLGKTWMGILYLVFCWTYIPAIIGFIEGIVYLASSDIKFHSKYGKRIN</sequence>
<dbReference type="InterPro" id="IPR007829">
    <property type="entry name" value="TM2"/>
</dbReference>
<keyword evidence="2 5" id="KW-0812">Transmembrane</keyword>
<protein>
    <submittedName>
        <fullName evidence="7">NINE protein</fullName>
    </submittedName>
</protein>
<accession>A0A398CU35</accession>
<proteinExistence type="predicted"/>
<feature type="transmembrane region" description="Helical" evidence="5">
    <location>
        <begin position="95"/>
        <end position="120"/>
    </location>
</feature>
<feature type="domain" description="TM2" evidence="6">
    <location>
        <begin position="66"/>
        <end position="116"/>
    </location>
</feature>
<comment type="caution">
    <text evidence="7">The sequence shown here is derived from an EMBL/GenBank/DDBJ whole genome shotgun (WGS) entry which is preliminary data.</text>
</comment>
<evidence type="ECO:0000313" key="8">
    <source>
        <dbReference type="Proteomes" id="UP000266340"/>
    </source>
</evidence>
<keyword evidence="4 5" id="KW-0472">Membrane</keyword>
<comment type="subcellular location">
    <subcellularLocation>
        <location evidence="1">Membrane</location>
        <topology evidence="1">Multi-pass membrane protein</topology>
    </subcellularLocation>
</comment>
<reference evidence="7 8" key="1">
    <citation type="submission" date="2018-09" db="EMBL/GenBank/DDBJ databases">
        <title>Cohnella cavernae sp. nov., isolated from a karst cave.</title>
        <authorList>
            <person name="Zhu H."/>
        </authorList>
    </citation>
    <scope>NUCLEOTIDE SEQUENCE [LARGE SCALE GENOMIC DNA]</scope>
    <source>
        <strain evidence="7 8">K2E09-144</strain>
    </source>
</reference>
<evidence type="ECO:0000256" key="2">
    <source>
        <dbReference type="ARBA" id="ARBA00022692"/>
    </source>
</evidence>
<evidence type="ECO:0000256" key="1">
    <source>
        <dbReference type="ARBA" id="ARBA00004141"/>
    </source>
</evidence>
<evidence type="ECO:0000313" key="7">
    <source>
        <dbReference type="EMBL" id="RIE02474.1"/>
    </source>
</evidence>
<name>A0A398CU35_9BACL</name>
<feature type="transmembrane region" description="Helical" evidence="5">
    <location>
        <begin position="70"/>
        <end position="89"/>
    </location>
</feature>